<dbReference type="Pfam" id="PF07470">
    <property type="entry name" value="Glyco_hydro_88"/>
    <property type="match status" value="1"/>
</dbReference>
<evidence type="ECO:0000313" key="6">
    <source>
        <dbReference type="EMBL" id="SFQ16958.1"/>
    </source>
</evidence>
<dbReference type="InterPro" id="IPR052369">
    <property type="entry name" value="UG_Glycosaminoglycan_Hydrolase"/>
</dbReference>
<dbReference type="EMBL" id="FOXQ01000006">
    <property type="protein sequence ID" value="SFQ16958.1"/>
    <property type="molecule type" value="Genomic_DNA"/>
</dbReference>
<keyword evidence="1 6" id="KW-0378">Hydrolase</keyword>
<dbReference type="AlphaFoldDB" id="A0A1I5WB34"/>
<feature type="signal peptide" evidence="5">
    <location>
        <begin position="1"/>
        <end position="22"/>
    </location>
</feature>
<feature type="active site" description="Proton donor" evidence="3">
    <location>
        <position position="174"/>
    </location>
</feature>
<evidence type="ECO:0000256" key="1">
    <source>
        <dbReference type="ARBA" id="ARBA00022801"/>
    </source>
</evidence>
<proteinExistence type="inferred from homology"/>
<evidence type="ECO:0000256" key="2">
    <source>
        <dbReference type="ARBA" id="ARBA00038358"/>
    </source>
</evidence>
<evidence type="ECO:0000313" key="7">
    <source>
        <dbReference type="Proteomes" id="UP000199031"/>
    </source>
</evidence>
<name>A0A1I5WB34_9BACT</name>
<dbReference type="Gene3D" id="1.50.10.10">
    <property type="match status" value="1"/>
</dbReference>
<dbReference type="InterPro" id="IPR008928">
    <property type="entry name" value="6-hairpin_glycosidase_sf"/>
</dbReference>
<dbReference type="PANTHER" id="PTHR36845">
    <property type="entry name" value="HYDROLASE, PUTATIVE (AFU_ORTHOLOGUE AFUA_7G05090)-RELATED"/>
    <property type="match status" value="1"/>
</dbReference>
<evidence type="ECO:0000256" key="4">
    <source>
        <dbReference type="PIRSR" id="PIRSR610905-2"/>
    </source>
</evidence>
<protein>
    <submittedName>
        <fullName evidence="6">Glycosyl Hydrolase Family 88</fullName>
    </submittedName>
</protein>
<dbReference type="SUPFAM" id="SSF48208">
    <property type="entry name" value="Six-hairpin glycosidases"/>
    <property type="match status" value="1"/>
</dbReference>
<feature type="binding site" evidence="4">
    <location>
        <position position="234"/>
    </location>
    <ligand>
        <name>substrate</name>
    </ligand>
</feature>
<organism evidence="6 7">
    <name type="scientific">Parafilimonas terrae</name>
    <dbReference type="NCBI Taxonomy" id="1465490"/>
    <lineage>
        <taxon>Bacteria</taxon>
        <taxon>Pseudomonadati</taxon>
        <taxon>Bacteroidota</taxon>
        <taxon>Chitinophagia</taxon>
        <taxon>Chitinophagales</taxon>
        <taxon>Chitinophagaceae</taxon>
        <taxon>Parafilimonas</taxon>
    </lineage>
</organism>
<dbReference type="GO" id="GO:0052757">
    <property type="term" value="F:chondroitin hydrolase activity"/>
    <property type="evidence" value="ECO:0007669"/>
    <property type="project" value="TreeGrafter"/>
</dbReference>
<dbReference type="PANTHER" id="PTHR36845:SF1">
    <property type="entry name" value="HYDROLASE, PUTATIVE (AFU_ORTHOLOGUE AFUA_7G05090)-RELATED"/>
    <property type="match status" value="1"/>
</dbReference>
<dbReference type="STRING" id="1465490.SAMN05444277_10670"/>
<dbReference type="Proteomes" id="UP000199031">
    <property type="component" value="Unassembled WGS sequence"/>
</dbReference>
<keyword evidence="5" id="KW-0732">Signal</keyword>
<dbReference type="OrthoDB" id="428577at2"/>
<accession>A0A1I5WB34</accession>
<feature type="binding site" evidence="4">
    <location>
        <position position="246"/>
    </location>
    <ligand>
        <name>substrate</name>
    </ligand>
</feature>
<dbReference type="InterPro" id="IPR010905">
    <property type="entry name" value="Glyco_hydro_88"/>
</dbReference>
<reference evidence="6 7" key="1">
    <citation type="submission" date="2016-10" db="EMBL/GenBank/DDBJ databases">
        <authorList>
            <person name="de Groot N.N."/>
        </authorList>
    </citation>
    <scope>NUCLEOTIDE SEQUENCE [LARGE SCALE GENOMIC DNA]</scope>
    <source>
        <strain evidence="6 7">DSM 28286</strain>
    </source>
</reference>
<keyword evidence="7" id="KW-1185">Reference proteome</keyword>
<sequence>MNRYLKICLLVFAVTTCICCTAQNSSDMRSIINHNFNDAGAQYKVMMKQLPAGKLPKTFENDTLRTSNSGWWCSGFYPGSLFYIYEQTKDAALNTEAKRALGLLEKEQFNTSTHDLGFMMYCSFGNALRLDPNNETYKQVLINSAKSLSTRFNPKVGCIKSWNSKPSDFLVIIDNMMNLELLFWATKTTGDSSFYKIAVTHANTTMKNHFRDDYSSYHVLNYNPETGAVQQKKTAQGAADSSAWARGQAWGLYGYTVMYRETKDKKYLDQANHIAHFILNNPNLPNDKIPYWDFDAPGIPNALRDASAAAVAASALLELSTYSKENATEYITVAKTIITNLSSPEYKAAIGTNGGFILKHSVGSLPGKSEVDVPLTYADYYFLEAMKRYKDLGLK</sequence>
<feature type="binding site" evidence="4">
    <location>
        <position position="364"/>
    </location>
    <ligand>
        <name>substrate</name>
    </ligand>
</feature>
<evidence type="ECO:0000256" key="3">
    <source>
        <dbReference type="PIRSR" id="PIRSR610905-1"/>
    </source>
</evidence>
<feature type="binding site" evidence="4">
    <location>
        <position position="174"/>
    </location>
    <ligand>
        <name>substrate</name>
    </ligand>
</feature>
<evidence type="ECO:0000256" key="5">
    <source>
        <dbReference type="SAM" id="SignalP"/>
    </source>
</evidence>
<feature type="binding site" evidence="4">
    <location>
        <position position="115"/>
    </location>
    <ligand>
        <name>substrate</name>
    </ligand>
</feature>
<dbReference type="GO" id="GO:0000272">
    <property type="term" value="P:polysaccharide catabolic process"/>
    <property type="evidence" value="ECO:0007669"/>
    <property type="project" value="TreeGrafter"/>
</dbReference>
<gene>
    <name evidence="6" type="ORF">SAMN05444277_10670</name>
</gene>
<comment type="similarity">
    <text evidence="2">Belongs to the glycosyl hydrolase 88 family.</text>
</comment>
<feature type="chain" id="PRO_5011465029" evidence="5">
    <location>
        <begin position="23"/>
        <end position="395"/>
    </location>
</feature>
<feature type="active site" description="Nucleophile" evidence="3">
    <location>
        <position position="115"/>
    </location>
</feature>
<dbReference type="RefSeq" id="WP_090658784.1">
    <property type="nucleotide sequence ID" value="NZ_FOXQ01000006.1"/>
</dbReference>
<feature type="binding site" evidence="4">
    <location>
        <position position="250"/>
    </location>
    <ligand>
        <name>substrate</name>
    </ligand>
</feature>
<dbReference type="InterPro" id="IPR012341">
    <property type="entry name" value="6hp_glycosidase-like_sf"/>
</dbReference>